<evidence type="ECO:0000256" key="1">
    <source>
        <dbReference type="SAM" id="MobiDB-lite"/>
    </source>
</evidence>
<feature type="compositionally biased region" description="Acidic residues" evidence="1">
    <location>
        <begin position="51"/>
        <end position="60"/>
    </location>
</feature>
<name>A0A0G1XBL2_9BACT</name>
<organism evidence="2 3">
    <name type="scientific">Candidatus Uhrbacteria bacterium GW2011_GWD2_52_7</name>
    <dbReference type="NCBI Taxonomy" id="1618989"/>
    <lineage>
        <taxon>Bacteria</taxon>
        <taxon>Candidatus Uhriibacteriota</taxon>
    </lineage>
</organism>
<dbReference type="EMBL" id="LCRD01000064">
    <property type="protein sequence ID" value="KKW28678.1"/>
    <property type="molecule type" value="Genomic_DNA"/>
</dbReference>
<evidence type="ECO:0000313" key="2">
    <source>
        <dbReference type="EMBL" id="KKW28678.1"/>
    </source>
</evidence>
<evidence type="ECO:0000313" key="3">
    <source>
        <dbReference type="Proteomes" id="UP000034846"/>
    </source>
</evidence>
<protein>
    <submittedName>
        <fullName evidence="2">Uncharacterized protein</fullName>
    </submittedName>
</protein>
<comment type="caution">
    <text evidence="2">The sequence shown here is derived from an EMBL/GenBank/DDBJ whole genome shotgun (WGS) entry which is preliminary data.</text>
</comment>
<reference evidence="2 3" key="1">
    <citation type="journal article" date="2015" name="Nature">
        <title>rRNA introns, odd ribosomes, and small enigmatic genomes across a large radiation of phyla.</title>
        <authorList>
            <person name="Brown C.T."/>
            <person name="Hug L.A."/>
            <person name="Thomas B.C."/>
            <person name="Sharon I."/>
            <person name="Castelle C.J."/>
            <person name="Singh A."/>
            <person name="Wilkins M.J."/>
            <person name="Williams K.H."/>
            <person name="Banfield J.F."/>
        </authorList>
    </citation>
    <scope>NUCLEOTIDE SEQUENCE [LARGE SCALE GENOMIC DNA]</scope>
</reference>
<feature type="region of interest" description="Disordered" evidence="1">
    <location>
        <begin position="27"/>
        <end position="72"/>
    </location>
</feature>
<accession>A0A0G1XBL2</accession>
<sequence length="269" mass="28377">MRNILIAFVLSFMTGCESDDFSDRFGARDDVHPSPPRTCFESPPSACYGTDENEDSDSADSGDSGNESDTGNEETNAMLVTRFTSSWSAPAAFGAEPGENVNLGAIMFASGDSSEMFIANTNVQFYVNSTPASDISYTKGEEDGITASDILDECWFSDVVNTTTLYAGAPISVTQDGHLLFTSGHENDDVMIWLTDGAAVAASVMCSLHNNAPSGVGIAVDIDTNNNSTAYAGSPNDESNPLVDETVTTTNGEQVNNSIINPIVAAIIE</sequence>
<dbReference type="PROSITE" id="PS51257">
    <property type="entry name" value="PROKAR_LIPOPROTEIN"/>
    <property type="match status" value="1"/>
</dbReference>
<gene>
    <name evidence="2" type="ORF">UY72_C0064G0006</name>
</gene>
<proteinExistence type="predicted"/>
<dbReference type="Proteomes" id="UP000034846">
    <property type="component" value="Unassembled WGS sequence"/>
</dbReference>
<dbReference type="AlphaFoldDB" id="A0A0G1XBL2"/>